<organism evidence="2">
    <name type="scientific">Cladonia uncialis subsp. uncialis</name>
    <dbReference type="NCBI Taxonomy" id="180999"/>
    <lineage>
        <taxon>Eukaryota</taxon>
        <taxon>Fungi</taxon>
        <taxon>Dikarya</taxon>
        <taxon>Ascomycota</taxon>
        <taxon>Pezizomycotina</taxon>
        <taxon>Lecanoromycetes</taxon>
        <taxon>OSLEUM clade</taxon>
        <taxon>Lecanoromycetidae</taxon>
        <taxon>Lecanorales</taxon>
        <taxon>Lecanorineae</taxon>
        <taxon>Cladoniaceae</taxon>
        <taxon>Cladonia</taxon>
    </lineage>
</organism>
<reference evidence="2" key="1">
    <citation type="submission" date="2016-05" db="EMBL/GenBank/DDBJ databases">
        <title>Lichen genome sequencing reveals its rich biosynthetic potential.</title>
        <authorList>
            <person name="Bertrand R.L."/>
            <person name="Abdel-Hameed M."/>
            <person name="Sorensen J.L."/>
        </authorList>
    </citation>
    <scope>NUCLEOTIDE SEQUENCE</scope>
</reference>
<feature type="region of interest" description="Disordered" evidence="1">
    <location>
        <begin position="46"/>
        <end position="88"/>
    </location>
</feature>
<reference evidence="3" key="2">
    <citation type="submission" date="2017-12" db="EMBL/GenBank/DDBJ databases">
        <title>Genome Sequencing Reveals a Rich Biosynthetic Potential.</title>
        <authorList>
            <person name="Bertrand R.L."/>
            <person name="Abdel-Hameed M.E."/>
            <person name="Sorensen J.L."/>
        </authorList>
    </citation>
    <scope>NUCLEOTIDE SEQUENCE</scope>
</reference>
<sequence length="253" mass="27746">MQTSRFKGVFSRRRRHSTIGESERLDQNNIPGFHELFVEIETLEEPSTSLQRVAPQQVSGPRKDSVDECPEVSWTPSTRTHSKPHKSFSGLSDAIEEFRSRPTRVLSRRKRSFFSNKHTHSESCPADAVPSASPLSAPWYCYNDEDYTALPVFPGSETAPPGSIGSPRASEPPEKFASGAAARAAVAAQNEILDALKHIRLAEPKVTRDSESGVGIEVRSHGDLTVDIGIPVVRKGENCPVVSLHTPNNPQTP</sequence>
<protein>
    <submittedName>
        <fullName evidence="2">Uncharacterized protein</fullName>
    </submittedName>
</protein>
<evidence type="ECO:0000313" key="3">
    <source>
        <dbReference type="EMBL" id="AUW30871.1"/>
    </source>
</evidence>
<dbReference type="EMBL" id="KX264290">
    <property type="protein sequence ID" value="ANM86685.1"/>
    <property type="molecule type" value="Genomic_DNA"/>
</dbReference>
<proteinExistence type="predicted"/>
<name>A0A1Z1C509_CLAUC</name>
<feature type="region of interest" description="Disordered" evidence="1">
    <location>
        <begin position="1"/>
        <end position="21"/>
    </location>
</feature>
<evidence type="ECO:0000313" key="2">
    <source>
        <dbReference type="EMBL" id="ANM86685.1"/>
    </source>
</evidence>
<dbReference type="AlphaFoldDB" id="A0A1Z1C509"/>
<evidence type="ECO:0000256" key="1">
    <source>
        <dbReference type="SAM" id="MobiDB-lite"/>
    </source>
</evidence>
<feature type="compositionally biased region" description="Polar residues" evidence="1">
    <location>
        <begin position="46"/>
        <end position="59"/>
    </location>
</feature>
<dbReference type="EMBL" id="MG777480">
    <property type="protein sequence ID" value="AUW30871.1"/>
    <property type="molecule type" value="Genomic_DNA"/>
</dbReference>
<accession>A0A1Z1C509</accession>